<protein>
    <recommendedName>
        <fullName evidence="3">Late embryogenesis abundant protein LEA-2 subgroup domain-containing protein</fullName>
    </recommendedName>
</protein>
<comment type="caution">
    <text evidence="1">The sequence shown here is derived from an EMBL/GenBank/DDBJ whole genome shotgun (WGS) entry which is preliminary data.</text>
</comment>
<dbReference type="Proteomes" id="UP001500416">
    <property type="component" value="Unassembled WGS sequence"/>
</dbReference>
<keyword evidence="2" id="KW-1185">Reference proteome</keyword>
<proteinExistence type="predicted"/>
<accession>A0ABP3EDQ7</accession>
<reference evidence="2" key="1">
    <citation type="journal article" date="2019" name="Int. J. Syst. Evol. Microbiol.">
        <title>The Global Catalogue of Microorganisms (GCM) 10K type strain sequencing project: providing services to taxonomists for standard genome sequencing and annotation.</title>
        <authorList>
            <consortium name="The Broad Institute Genomics Platform"/>
            <consortium name="The Broad Institute Genome Sequencing Center for Infectious Disease"/>
            <person name="Wu L."/>
            <person name="Ma J."/>
        </authorList>
    </citation>
    <scope>NUCLEOTIDE SEQUENCE [LARGE SCALE GENOMIC DNA]</scope>
    <source>
        <strain evidence="2">JCM 3380</strain>
    </source>
</reference>
<sequence>MALVVAVVAVLVLALLPRGHVVRYAQVKPPVPAAGLKLKYKVDGVNRVAKLQSDLVIGPGSLETEIDLITGDLKGDLTLPPSSGYFIVFGFMPNTAKVELIPTAQVVGKISAGQIKANSQLHIKLSDVHVDGQFLDVGPDCKTETPASIDLEGPFDLAKIPMKATFTIPAFAGCRGAERLDPLFTGLISGPDNKLDMTLTAQL</sequence>
<dbReference type="EMBL" id="BAAABU010000030">
    <property type="protein sequence ID" value="GAA0260284.1"/>
    <property type="molecule type" value="Genomic_DNA"/>
</dbReference>
<evidence type="ECO:0000313" key="1">
    <source>
        <dbReference type="EMBL" id="GAA0260284.1"/>
    </source>
</evidence>
<gene>
    <name evidence="1" type="ORF">GCM10010492_71590</name>
</gene>
<evidence type="ECO:0008006" key="3">
    <source>
        <dbReference type="Google" id="ProtNLM"/>
    </source>
</evidence>
<name>A0ABP3EDQ7_9PSEU</name>
<evidence type="ECO:0000313" key="2">
    <source>
        <dbReference type="Proteomes" id="UP001500416"/>
    </source>
</evidence>
<organism evidence="1 2">
    <name type="scientific">Saccharothrix mutabilis subsp. mutabilis</name>
    <dbReference type="NCBI Taxonomy" id="66855"/>
    <lineage>
        <taxon>Bacteria</taxon>
        <taxon>Bacillati</taxon>
        <taxon>Actinomycetota</taxon>
        <taxon>Actinomycetes</taxon>
        <taxon>Pseudonocardiales</taxon>
        <taxon>Pseudonocardiaceae</taxon>
        <taxon>Saccharothrix</taxon>
    </lineage>
</organism>